<dbReference type="GO" id="GO:0043041">
    <property type="term" value="P:amino acid activation for nonribosomal peptide biosynthetic process"/>
    <property type="evidence" value="ECO:0007669"/>
    <property type="project" value="TreeGrafter"/>
</dbReference>
<evidence type="ECO:0000313" key="2">
    <source>
        <dbReference type="EMBL" id="CAI4012805.1"/>
    </source>
</evidence>
<feature type="non-terminal residue" evidence="2">
    <location>
        <position position="165"/>
    </location>
</feature>
<evidence type="ECO:0000259" key="1">
    <source>
        <dbReference type="Pfam" id="PF00668"/>
    </source>
</evidence>
<comment type="caution">
    <text evidence="2">The sequence shown here is derived from an EMBL/GenBank/DDBJ whole genome shotgun (WGS) entry which is preliminary data.</text>
</comment>
<dbReference type="Gene3D" id="3.30.559.30">
    <property type="entry name" value="Nonribosomal peptide synthetase, condensation domain"/>
    <property type="match status" value="1"/>
</dbReference>
<dbReference type="EMBL" id="CAMXCT010005592">
    <property type="protein sequence ID" value="CAI4012805.1"/>
    <property type="molecule type" value="Genomic_DNA"/>
</dbReference>
<gene>
    <name evidence="2" type="ORF">C1SCF055_LOCUS37832</name>
</gene>
<dbReference type="GO" id="GO:0005737">
    <property type="term" value="C:cytoplasm"/>
    <property type="evidence" value="ECO:0007669"/>
    <property type="project" value="TreeGrafter"/>
</dbReference>
<organism evidence="2">
    <name type="scientific">Cladocopium goreaui</name>
    <dbReference type="NCBI Taxonomy" id="2562237"/>
    <lineage>
        <taxon>Eukaryota</taxon>
        <taxon>Sar</taxon>
        <taxon>Alveolata</taxon>
        <taxon>Dinophyceae</taxon>
        <taxon>Suessiales</taxon>
        <taxon>Symbiodiniaceae</taxon>
        <taxon>Cladocopium</taxon>
    </lineage>
</organism>
<name>A0A9P1GGL2_9DINO</name>
<dbReference type="AlphaFoldDB" id="A0A9P1GGL2"/>
<dbReference type="EMBL" id="CAMXCT020005592">
    <property type="protein sequence ID" value="CAL1166180.1"/>
    <property type="molecule type" value="Genomic_DNA"/>
</dbReference>
<evidence type="ECO:0000313" key="5">
    <source>
        <dbReference type="Proteomes" id="UP001152797"/>
    </source>
</evidence>
<dbReference type="GO" id="GO:0044550">
    <property type="term" value="P:secondary metabolite biosynthetic process"/>
    <property type="evidence" value="ECO:0007669"/>
    <property type="project" value="TreeGrafter"/>
</dbReference>
<evidence type="ECO:0000313" key="4">
    <source>
        <dbReference type="EMBL" id="CAL4800117.1"/>
    </source>
</evidence>
<dbReference type="Proteomes" id="UP001152797">
    <property type="component" value="Unassembled WGS sequence"/>
</dbReference>
<dbReference type="Pfam" id="PF00668">
    <property type="entry name" value="Condensation"/>
    <property type="match status" value="1"/>
</dbReference>
<dbReference type="OrthoDB" id="446351at2759"/>
<dbReference type="SUPFAM" id="SSF52777">
    <property type="entry name" value="CoA-dependent acyltransferases"/>
    <property type="match status" value="1"/>
</dbReference>
<dbReference type="PANTHER" id="PTHR45527">
    <property type="entry name" value="NONRIBOSOMAL PEPTIDE SYNTHETASE"/>
    <property type="match status" value="1"/>
</dbReference>
<reference evidence="2" key="1">
    <citation type="submission" date="2022-10" db="EMBL/GenBank/DDBJ databases">
        <authorList>
            <person name="Chen Y."/>
            <person name="Dougan E. K."/>
            <person name="Chan C."/>
            <person name="Rhodes N."/>
            <person name="Thang M."/>
        </authorList>
    </citation>
    <scope>NUCLEOTIDE SEQUENCE</scope>
</reference>
<dbReference type="InterPro" id="IPR001242">
    <property type="entry name" value="Condensation_dom"/>
</dbReference>
<dbReference type="PANTHER" id="PTHR45527:SF1">
    <property type="entry name" value="FATTY ACID SYNTHASE"/>
    <property type="match status" value="1"/>
</dbReference>
<accession>A0A9P1GGL2</accession>
<feature type="domain" description="Condensation" evidence="1">
    <location>
        <begin position="6"/>
        <end position="137"/>
    </location>
</feature>
<dbReference type="EMBL" id="CAMXCT030005592">
    <property type="protein sequence ID" value="CAL4800117.1"/>
    <property type="molecule type" value="Genomic_DNA"/>
</dbReference>
<reference evidence="3" key="2">
    <citation type="submission" date="2024-04" db="EMBL/GenBank/DDBJ databases">
        <authorList>
            <person name="Chen Y."/>
            <person name="Shah S."/>
            <person name="Dougan E. K."/>
            <person name="Thang M."/>
            <person name="Chan C."/>
        </authorList>
    </citation>
    <scope>NUCLEOTIDE SEQUENCE [LARGE SCALE GENOMIC DNA]</scope>
</reference>
<keyword evidence="5" id="KW-1185">Reference proteome</keyword>
<evidence type="ECO:0000313" key="3">
    <source>
        <dbReference type="EMBL" id="CAL1166180.1"/>
    </source>
</evidence>
<sequence length="165" mass="18377">VTSLWPVELMAALGALARQHQASEMALLLSLFGLLLSRNFDQDDLLVGIPEAGRSGDLSVLQNIMGFFVNTLPIRLSFQHKAPTFGELLKRTQQTLFEAIDHSAIPFQHLVNEMRQHQEVDGNQLLQAFFQHVVAGQSHSPRKAAGMVLEHFDFEPHPAPAKFEA</sequence>
<protein>
    <submittedName>
        <fullName evidence="4">Linear gramicidin synthase subunit C</fullName>
    </submittedName>
</protein>
<dbReference type="GO" id="GO:0003824">
    <property type="term" value="F:catalytic activity"/>
    <property type="evidence" value="ECO:0007669"/>
    <property type="project" value="InterPro"/>
</dbReference>
<dbReference type="GO" id="GO:0031177">
    <property type="term" value="F:phosphopantetheine binding"/>
    <property type="evidence" value="ECO:0007669"/>
    <property type="project" value="TreeGrafter"/>
</dbReference>
<proteinExistence type="predicted"/>